<dbReference type="SMART" id="SM00213">
    <property type="entry name" value="UBQ"/>
    <property type="match status" value="1"/>
</dbReference>
<feature type="compositionally biased region" description="Pro residues" evidence="1">
    <location>
        <begin position="309"/>
        <end position="325"/>
    </location>
</feature>
<dbReference type="PANTHER" id="PTHR10677:SF3">
    <property type="entry name" value="FI07626P-RELATED"/>
    <property type="match status" value="1"/>
</dbReference>
<dbReference type="FunFam" id="1.10.8.10:FF:000024">
    <property type="entry name" value="Ubiquitin domain-containing protein DSK2"/>
    <property type="match status" value="1"/>
</dbReference>
<name>A0A2V1ECW7_9PLEO</name>
<keyword evidence="5" id="KW-1185">Reference proteome</keyword>
<evidence type="ECO:0000313" key="4">
    <source>
        <dbReference type="EMBL" id="PVI08381.1"/>
    </source>
</evidence>
<dbReference type="InterPro" id="IPR000626">
    <property type="entry name" value="Ubiquitin-like_dom"/>
</dbReference>
<feature type="region of interest" description="Disordered" evidence="1">
    <location>
        <begin position="394"/>
        <end position="414"/>
    </location>
</feature>
<dbReference type="OrthoDB" id="267397at2759"/>
<dbReference type="PANTHER" id="PTHR10677">
    <property type="entry name" value="UBIQUILIN"/>
    <property type="match status" value="1"/>
</dbReference>
<dbReference type="InterPro" id="IPR015496">
    <property type="entry name" value="Ubiquilin"/>
</dbReference>
<reference evidence="4 5" key="1">
    <citation type="journal article" date="2018" name="Sci. Rep.">
        <title>Comparative genomics provides insights into the lifestyle and reveals functional heterogeneity of dark septate endophytic fungi.</title>
        <authorList>
            <person name="Knapp D.G."/>
            <person name="Nemeth J.B."/>
            <person name="Barry K."/>
            <person name="Hainaut M."/>
            <person name="Henrissat B."/>
            <person name="Johnson J."/>
            <person name="Kuo A."/>
            <person name="Lim J.H.P."/>
            <person name="Lipzen A."/>
            <person name="Nolan M."/>
            <person name="Ohm R.A."/>
            <person name="Tamas L."/>
            <person name="Grigoriev I.V."/>
            <person name="Spatafora J.W."/>
            <person name="Nagy L.G."/>
            <person name="Kovacs G.M."/>
        </authorList>
    </citation>
    <scope>NUCLEOTIDE SEQUENCE [LARGE SCALE GENOMIC DNA]</scope>
    <source>
        <strain evidence="4 5">DSE2036</strain>
    </source>
</reference>
<dbReference type="GO" id="GO:0031593">
    <property type="term" value="F:polyubiquitin modification-dependent protein binding"/>
    <property type="evidence" value="ECO:0007669"/>
    <property type="project" value="TreeGrafter"/>
</dbReference>
<dbReference type="GO" id="GO:0005829">
    <property type="term" value="C:cytosol"/>
    <property type="evidence" value="ECO:0007669"/>
    <property type="project" value="TreeGrafter"/>
</dbReference>
<evidence type="ECO:0000259" key="2">
    <source>
        <dbReference type="PROSITE" id="PS50030"/>
    </source>
</evidence>
<dbReference type="SUPFAM" id="SSF54236">
    <property type="entry name" value="Ubiquitin-like"/>
    <property type="match status" value="1"/>
</dbReference>
<feature type="domain" description="UBA" evidence="2">
    <location>
        <begin position="413"/>
        <end position="454"/>
    </location>
</feature>
<dbReference type="PROSITE" id="PS50030">
    <property type="entry name" value="UBA"/>
    <property type="match status" value="1"/>
</dbReference>
<dbReference type="InterPro" id="IPR029071">
    <property type="entry name" value="Ubiquitin-like_domsf"/>
</dbReference>
<dbReference type="CDD" id="cd16106">
    <property type="entry name" value="Ubl_Dsk2p_like"/>
    <property type="match status" value="1"/>
</dbReference>
<dbReference type="Gene3D" id="1.10.8.10">
    <property type="entry name" value="DNA helicase RuvA subunit, C-terminal domain"/>
    <property type="match status" value="1"/>
</dbReference>
<evidence type="ECO:0008006" key="6">
    <source>
        <dbReference type="Google" id="ProtNLM"/>
    </source>
</evidence>
<evidence type="ECO:0000256" key="1">
    <source>
        <dbReference type="SAM" id="MobiDB-lite"/>
    </source>
</evidence>
<dbReference type="SUPFAM" id="SSF46934">
    <property type="entry name" value="UBA-like"/>
    <property type="match status" value="1"/>
</dbReference>
<feature type="compositionally biased region" description="Polar residues" evidence="1">
    <location>
        <begin position="242"/>
        <end position="263"/>
    </location>
</feature>
<dbReference type="Pfam" id="PF00240">
    <property type="entry name" value="ubiquitin"/>
    <property type="match status" value="1"/>
</dbReference>
<dbReference type="Gene3D" id="3.10.20.90">
    <property type="entry name" value="Phosphatidylinositol 3-kinase Catalytic Subunit, Chain A, domain 1"/>
    <property type="match status" value="1"/>
</dbReference>
<feature type="region of interest" description="Disordered" evidence="1">
    <location>
        <begin position="88"/>
        <end position="111"/>
    </location>
</feature>
<gene>
    <name evidence="4" type="ORF">DM02DRAFT_1765</name>
</gene>
<organism evidence="4 5">
    <name type="scientific">Periconia macrospinosa</name>
    <dbReference type="NCBI Taxonomy" id="97972"/>
    <lineage>
        <taxon>Eukaryota</taxon>
        <taxon>Fungi</taxon>
        <taxon>Dikarya</taxon>
        <taxon>Ascomycota</taxon>
        <taxon>Pezizomycotina</taxon>
        <taxon>Dothideomycetes</taxon>
        <taxon>Pleosporomycetidae</taxon>
        <taxon>Pleosporales</taxon>
        <taxon>Massarineae</taxon>
        <taxon>Periconiaceae</taxon>
        <taxon>Periconia</taxon>
    </lineage>
</organism>
<dbReference type="CDD" id="cd14324">
    <property type="entry name" value="UBA_Dsk2p_like"/>
    <property type="match status" value="1"/>
</dbReference>
<accession>A0A2V1ECW7</accession>
<dbReference type="GO" id="GO:0006511">
    <property type="term" value="P:ubiquitin-dependent protein catabolic process"/>
    <property type="evidence" value="ECO:0007669"/>
    <property type="project" value="TreeGrafter"/>
</dbReference>
<dbReference type="Proteomes" id="UP000244855">
    <property type="component" value="Unassembled WGS sequence"/>
</dbReference>
<feature type="compositionally biased region" description="Low complexity" evidence="1">
    <location>
        <begin position="100"/>
        <end position="110"/>
    </location>
</feature>
<dbReference type="InterPro" id="IPR009060">
    <property type="entry name" value="UBA-like_sf"/>
</dbReference>
<feature type="domain" description="Ubiquitin-like" evidence="3">
    <location>
        <begin position="14"/>
        <end position="85"/>
    </location>
</feature>
<dbReference type="PROSITE" id="PS50053">
    <property type="entry name" value="UBIQUITIN_2"/>
    <property type="match status" value="1"/>
</dbReference>
<dbReference type="STRING" id="97972.A0A2V1ECW7"/>
<proteinExistence type="predicted"/>
<dbReference type="SMART" id="SM00165">
    <property type="entry name" value="UBA"/>
    <property type="match status" value="1"/>
</dbReference>
<feature type="region of interest" description="Disordered" evidence="1">
    <location>
        <begin position="227"/>
        <end position="333"/>
    </location>
</feature>
<feature type="compositionally biased region" description="Low complexity" evidence="1">
    <location>
        <begin position="283"/>
        <end position="300"/>
    </location>
</feature>
<dbReference type="AlphaFoldDB" id="A0A2V1ECW7"/>
<evidence type="ECO:0000313" key="5">
    <source>
        <dbReference type="Proteomes" id="UP000244855"/>
    </source>
</evidence>
<dbReference type="Pfam" id="PF00627">
    <property type="entry name" value="UBA"/>
    <property type="match status" value="1"/>
</dbReference>
<sequence length="456" mass="47606">MADDAAGAADDTQITFNIKAANDQKHVLTLPASTTVADLKAKLSTSEYADIPTERQRLIYSGRVLKDHDTLSGVKMKDGHTIHLVKGAASNARQNPANQGTSTAGGAAATPQVPTNIAAGTGNNPLAGLTGARYAGFHGLPSADMFGADGGMGPPPNQEQLLELMDDPNFLQQMNEAMNNPAVIEMMQNSPMVRNNPMAQEMLRNPEMRRMMFNPEMMRMQMQMQRAMGGNNGGSSFPMPGATNTTPGNESNTQNSTGSTQPQDPFASLFGGGANPFAPPPANQNTSGTTGANAGSTPSADGTQNTSTSPPPPNPFANLFGPPPTGGDQQSNPMAEMTRNLMQNPEALRNAMQMMSAMQGGNAGASPFGAFGQPPTNASGTTSPPAANPFAALFGPGSGFGTPPPPDNRPPEEVYESQLRQLNEMGFYEFERNVAALRRSGGNVQGAIEHLLSGGS</sequence>
<dbReference type="EMBL" id="KZ805300">
    <property type="protein sequence ID" value="PVI08381.1"/>
    <property type="molecule type" value="Genomic_DNA"/>
</dbReference>
<evidence type="ECO:0000259" key="3">
    <source>
        <dbReference type="PROSITE" id="PS50053"/>
    </source>
</evidence>
<dbReference type="InterPro" id="IPR015940">
    <property type="entry name" value="UBA"/>
</dbReference>
<protein>
    <recommendedName>
        <fullName evidence="6">Ubiquitin-domain-containing protein</fullName>
    </recommendedName>
</protein>